<sequence length="148" mass="15802">MALPALAGGQDGALHCVSAAPGARTRQGGAINRSPVDRTDNGTTTSRKHEFGVRVLFKGEKRAAEEAKTAKNNDDNGGDGDDEQTDARTLETAVCDTLGRRRLWASSSQVEEIEGDEKDKRKTGDADSWRKAGLSCDIVLSGCLHPSY</sequence>
<dbReference type="EMBL" id="DS989825">
    <property type="protein sequence ID" value="EFR01978.1"/>
    <property type="molecule type" value="Genomic_DNA"/>
</dbReference>
<dbReference type="VEuPathDB" id="FungiDB:MGYG_04980"/>
<dbReference type="HOGENOM" id="CLU_1758372_0_0_1"/>
<reference evidence="3" key="1">
    <citation type="journal article" date="2012" name="MBio">
        <title>Comparative genome analysis of Trichophyton rubrum and related dermatophytes reveals candidate genes involved in infection.</title>
        <authorList>
            <person name="Martinez D.A."/>
            <person name="Oliver B.G."/>
            <person name="Graeser Y."/>
            <person name="Goldberg J.M."/>
            <person name="Li W."/>
            <person name="Martinez-Rossi N.M."/>
            <person name="Monod M."/>
            <person name="Shelest E."/>
            <person name="Barton R.C."/>
            <person name="Birch E."/>
            <person name="Brakhage A.A."/>
            <person name="Chen Z."/>
            <person name="Gurr S.J."/>
            <person name="Heiman D."/>
            <person name="Heitman J."/>
            <person name="Kosti I."/>
            <person name="Rossi A."/>
            <person name="Saif S."/>
            <person name="Samalova M."/>
            <person name="Saunders C.W."/>
            <person name="Shea T."/>
            <person name="Summerbell R.C."/>
            <person name="Xu J."/>
            <person name="Young S."/>
            <person name="Zeng Q."/>
            <person name="Birren B.W."/>
            <person name="Cuomo C.A."/>
            <person name="White T.C."/>
        </authorList>
    </citation>
    <scope>NUCLEOTIDE SEQUENCE [LARGE SCALE GENOMIC DNA]</scope>
    <source>
        <strain evidence="3">ATCC MYA-4604 / CBS 118893</strain>
    </source>
</reference>
<name>E4UXY5_ARTGP</name>
<feature type="compositionally biased region" description="Basic and acidic residues" evidence="1">
    <location>
        <begin position="117"/>
        <end position="128"/>
    </location>
</feature>
<proteinExistence type="predicted"/>
<feature type="region of interest" description="Disordered" evidence="1">
    <location>
        <begin position="18"/>
        <end position="89"/>
    </location>
</feature>
<feature type="region of interest" description="Disordered" evidence="1">
    <location>
        <begin position="106"/>
        <end position="128"/>
    </location>
</feature>
<evidence type="ECO:0000256" key="1">
    <source>
        <dbReference type="SAM" id="MobiDB-lite"/>
    </source>
</evidence>
<dbReference type="Proteomes" id="UP000002669">
    <property type="component" value="Unassembled WGS sequence"/>
</dbReference>
<accession>E4UXY5</accession>
<organism evidence="3">
    <name type="scientific">Arthroderma gypseum (strain ATCC MYA-4604 / CBS 118893)</name>
    <name type="common">Microsporum gypseum</name>
    <dbReference type="NCBI Taxonomy" id="535722"/>
    <lineage>
        <taxon>Eukaryota</taxon>
        <taxon>Fungi</taxon>
        <taxon>Dikarya</taxon>
        <taxon>Ascomycota</taxon>
        <taxon>Pezizomycotina</taxon>
        <taxon>Eurotiomycetes</taxon>
        <taxon>Eurotiomycetidae</taxon>
        <taxon>Onygenales</taxon>
        <taxon>Arthrodermataceae</taxon>
        <taxon>Nannizzia</taxon>
    </lineage>
</organism>
<protein>
    <submittedName>
        <fullName evidence="2">Uncharacterized protein</fullName>
    </submittedName>
</protein>
<keyword evidence="3" id="KW-1185">Reference proteome</keyword>
<gene>
    <name evidence="2" type="ORF">MGYG_04980</name>
</gene>
<dbReference type="InParanoid" id="E4UXY5"/>
<dbReference type="AlphaFoldDB" id="E4UXY5"/>
<dbReference type="RefSeq" id="XP_003172389.1">
    <property type="nucleotide sequence ID" value="XM_003172341.1"/>
</dbReference>
<evidence type="ECO:0000313" key="3">
    <source>
        <dbReference type="Proteomes" id="UP000002669"/>
    </source>
</evidence>
<feature type="compositionally biased region" description="Basic and acidic residues" evidence="1">
    <location>
        <begin position="47"/>
        <end position="74"/>
    </location>
</feature>
<dbReference type="GeneID" id="10027658"/>
<evidence type="ECO:0000313" key="2">
    <source>
        <dbReference type="EMBL" id="EFR01978.1"/>
    </source>
</evidence>